<dbReference type="CDD" id="cd10537">
    <property type="entry name" value="SET_SETD9"/>
    <property type="match status" value="1"/>
</dbReference>
<name>A0A9D4UGW9_ADICA</name>
<comment type="caution">
    <text evidence="2">The sequence shown here is derived from an EMBL/GenBank/DDBJ whole genome shotgun (WGS) entry which is preliminary data.</text>
</comment>
<reference evidence="2" key="1">
    <citation type="submission" date="2021-01" db="EMBL/GenBank/DDBJ databases">
        <title>Adiantum capillus-veneris genome.</title>
        <authorList>
            <person name="Fang Y."/>
            <person name="Liao Q."/>
        </authorList>
    </citation>
    <scope>NUCLEOTIDE SEQUENCE</scope>
    <source>
        <strain evidence="2">H3</strain>
        <tissue evidence="2">Leaf</tissue>
    </source>
</reference>
<dbReference type="PANTHER" id="PTHR33524">
    <property type="entry name" value="C5ORF35"/>
    <property type="match status" value="1"/>
</dbReference>
<dbReference type="EMBL" id="JABFUD020000017">
    <property type="protein sequence ID" value="KAI5067670.1"/>
    <property type="molecule type" value="Genomic_DNA"/>
</dbReference>
<feature type="region of interest" description="Disordered" evidence="1">
    <location>
        <begin position="218"/>
        <end position="247"/>
    </location>
</feature>
<keyword evidence="3" id="KW-1185">Reference proteome</keyword>
<evidence type="ECO:0008006" key="4">
    <source>
        <dbReference type="Google" id="ProtNLM"/>
    </source>
</evidence>
<evidence type="ECO:0000256" key="1">
    <source>
        <dbReference type="SAM" id="MobiDB-lite"/>
    </source>
</evidence>
<organism evidence="2 3">
    <name type="scientific">Adiantum capillus-veneris</name>
    <name type="common">Maidenhair fern</name>
    <dbReference type="NCBI Taxonomy" id="13818"/>
    <lineage>
        <taxon>Eukaryota</taxon>
        <taxon>Viridiplantae</taxon>
        <taxon>Streptophyta</taxon>
        <taxon>Embryophyta</taxon>
        <taxon>Tracheophyta</taxon>
        <taxon>Polypodiopsida</taxon>
        <taxon>Polypodiidae</taxon>
        <taxon>Polypodiales</taxon>
        <taxon>Pteridineae</taxon>
        <taxon>Pteridaceae</taxon>
        <taxon>Vittarioideae</taxon>
        <taxon>Adiantum</taxon>
    </lineage>
</organism>
<evidence type="ECO:0000313" key="3">
    <source>
        <dbReference type="Proteomes" id="UP000886520"/>
    </source>
</evidence>
<dbReference type="Proteomes" id="UP000886520">
    <property type="component" value="Chromosome 17"/>
</dbReference>
<evidence type="ECO:0000313" key="2">
    <source>
        <dbReference type="EMBL" id="KAI5067670.1"/>
    </source>
</evidence>
<dbReference type="AlphaFoldDB" id="A0A9D4UGW9"/>
<dbReference type="PANTHER" id="PTHR33524:SF1">
    <property type="entry name" value="SET DOMAIN-CONTAINING PROTEIN"/>
    <property type="match status" value="1"/>
</dbReference>
<dbReference type="InterPro" id="IPR040415">
    <property type="entry name" value="SETD9"/>
</dbReference>
<accession>A0A9D4UGW9</accession>
<protein>
    <recommendedName>
        <fullName evidence="4">SET domain-containing protein</fullName>
    </recommendedName>
</protein>
<proteinExistence type="predicted"/>
<sequence>MATLRKIWEAFRGVDRRKMQFEIDIHRLFLLTSYHRQGSESLDALGELGVKLSSEEQQRVVQDNVHKQVTHIGESLDDILLPEPQCKMPAPDACKKPSGLSFAVGSRAPMTDELETLVPVETCPLTLSEVSTALRNRIGYTLDLRPSQVEHEDAGAGVFLVGEAEPGSVVSIYPGVVYSPPQYRYMRGYPRMDVVNSYLVSRYDGLIIDGQPWGHGGESRELWDGSSATATDLSTNSTSALPAPTNPENKRARLWGTLFGAKEAFSARKGSILERRNPLALAHFINHPGKGKQPNVMLCPYDFVFTNSNLRPYIPNVHFDEDADWEVRRRGLLWMYDKKGEKTMTRSAVVRTLVLVSTKEVCNEELFLNYRLSNHQKWPAWYTPIDSEEDKRRWH</sequence>
<gene>
    <name evidence="2" type="ORF">GOP47_0018198</name>
</gene>
<dbReference type="OrthoDB" id="442460at2759"/>
<feature type="compositionally biased region" description="Polar residues" evidence="1">
    <location>
        <begin position="226"/>
        <end position="240"/>
    </location>
</feature>